<dbReference type="PANTHER" id="PTHR33065:SF96">
    <property type="entry name" value="DUF6598 DOMAIN-CONTAINING PROTEIN"/>
    <property type="match status" value="1"/>
</dbReference>
<protein>
    <recommendedName>
        <fullName evidence="2">DUF6598 domain-containing protein</fullName>
    </recommendedName>
</protein>
<gene>
    <name evidence="3" type="ORF">U9M48_022268</name>
</gene>
<evidence type="ECO:0000313" key="4">
    <source>
        <dbReference type="Proteomes" id="UP001341281"/>
    </source>
</evidence>
<dbReference type="InterPro" id="IPR046533">
    <property type="entry name" value="DUF6598"/>
</dbReference>
<evidence type="ECO:0000313" key="3">
    <source>
        <dbReference type="EMBL" id="WVZ74038.1"/>
    </source>
</evidence>
<dbReference type="Pfam" id="PF20241">
    <property type="entry name" value="DUF6598"/>
    <property type="match status" value="1"/>
</dbReference>
<evidence type="ECO:0000259" key="2">
    <source>
        <dbReference type="Pfam" id="PF20241"/>
    </source>
</evidence>
<dbReference type="PANTHER" id="PTHR33065">
    <property type="entry name" value="OS07G0486400 PROTEIN"/>
    <property type="match status" value="1"/>
</dbReference>
<feature type="region of interest" description="Disordered" evidence="1">
    <location>
        <begin position="14"/>
        <end position="34"/>
    </location>
</feature>
<feature type="domain" description="DUF6598" evidence="2">
    <location>
        <begin position="235"/>
        <end position="445"/>
    </location>
</feature>
<proteinExistence type="predicted"/>
<name>A0AAQ3WTH7_PASNO</name>
<organism evidence="3 4">
    <name type="scientific">Paspalum notatum var. saurae</name>
    <dbReference type="NCBI Taxonomy" id="547442"/>
    <lineage>
        <taxon>Eukaryota</taxon>
        <taxon>Viridiplantae</taxon>
        <taxon>Streptophyta</taxon>
        <taxon>Embryophyta</taxon>
        <taxon>Tracheophyta</taxon>
        <taxon>Spermatophyta</taxon>
        <taxon>Magnoliopsida</taxon>
        <taxon>Liliopsida</taxon>
        <taxon>Poales</taxon>
        <taxon>Poaceae</taxon>
        <taxon>PACMAD clade</taxon>
        <taxon>Panicoideae</taxon>
        <taxon>Andropogonodae</taxon>
        <taxon>Paspaleae</taxon>
        <taxon>Paspalinae</taxon>
        <taxon>Paspalum</taxon>
    </lineage>
</organism>
<dbReference type="AlphaFoldDB" id="A0AAQ3WTH7"/>
<reference evidence="3 4" key="1">
    <citation type="submission" date="2024-02" db="EMBL/GenBank/DDBJ databases">
        <title>High-quality chromosome-scale genome assembly of Pensacola bahiagrass (Paspalum notatum Flugge var. saurae).</title>
        <authorList>
            <person name="Vega J.M."/>
            <person name="Podio M."/>
            <person name="Orjuela J."/>
            <person name="Siena L.A."/>
            <person name="Pessino S.C."/>
            <person name="Combes M.C."/>
            <person name="Mariac C."/>
            <person name="Albertini E."/>
            <person name="Pupilli F."/>
            <person name="Ortiz J.P.A."/>
            <person name="Leblanc O."/>
        </authorList>
    </citation>
    <scope>NUCLEOTIDE SEQUENCE [LARGE SCALE GENOMIC DNA]</scope>
    <source>
        <strain evidence="3">R1</strain>
        <tissue evidence="3">Leaf</tissue>
    </source>
</reference>
<feature type="region of interest" description="Disordered" evidence="1">
    <location>
        <begin position="81"/>
        <end position="153"/>
    </location>
</feature>
<sequence>MHILHMKLQCHDTPPACSAAGPPPPTSHTPASGGQFDRISAVPDILQVRPYARSNLTLKQNPLPSLRIGRAPVYVDCQRERAMDTEKGGDELEAATITGRGKKRPPSPASPPRDGGQDSPMSTTVHDDGWNVSEEEGEDDDDEDQGTGLFKVNDFPRFSSDHFEQTSILYRYPGIYRRGPSPLSLYCALKDYPGTMKDSHWFARQYRLDDESEISLNNAGTIDCSKRCHCKPTDLLQLIDLKISGYLHTQPGHAKIFGFFAARDKIEPLRNYVYKRDIVNYEAVPVNQKTGMARLSLTSPARGILISSHALFEFELCIRTEDPSEDEPKGDVLIKGCTEIDNMFGTESFVKTGRLYGEKCGLDVKFAVLNNAVQAIVDVEILSAPVCGLDLKLYAKTSGFSDVIRLFKGATEAGCRLSSVVAVGWRSHLDLCIRGSSTNNGLLQNLPYEQWTCRFYASYHETMGEEVDLDDLTKISVKVSWKTVDRSGILLD</sequence>
<feature type="compositionally biased region" description="Acidic residues" evidence="1">
    <location>
        <begin position="133"/>
        <end position="145"/>
    </location>
</feature>
<feature type="compositionally biased region" description="Basic and acidic residues" evidence="1">
    <location>
        <begin position="81"/>
        <end position="90"/>
    </location>
</feature>
<keyword evidence="4" id="KW-1185">Reference proteome</keyword>
<accession>A0AAQ3WTH7</accession>
<dbReference type="Proteomes" id="UP001341281">
    <property type="component" value="Chromosome 05"/>
</dbReference>
<dbReference type="EMBL" id="CP144749">
    <property type="protein sequence ID" value="WVZ74038.1"/>
    <property type="molecule type" value="Genomic_DNA"/>
</dbReference>
<evidence type="ECO:0000256" key="1">
    <source>
        <dbReference type="SAM" id="MobiDB-lite"/>
    </source>
</evidence>